<reference evidence="6 7" key="1">
    <citation type="submission" date="2023-07" db="EMBL/GenBank/DDBJ databases">
        <title>Genomic Encyclopedia of Type Strains, Phase IV (KMG-IV): sequencing the most valuable type-strain genomes for metagenomic binning, comparative biology and taxonomic classification.</title>
        <authorList>
            <person name="Goeker M."/>
        </authorList>
    </citation>
    <scope>NUCLEOTIDE SEQUENCE [LARGE SCALE GENOMIC DNA]</scope>
    <source>
        <strain evidence="6 7">DSM 45903</strain>
    </source>
</reference>
<evidence type="ECO:0000256" key="1">
    <source>
        <dbReference type="ARBA" id="ARBA00023015"/>
    </source>
</evidence>
<dbReference type="RefSeq" id="WP_309864607.1">
    <property type="nucleotide sequence ID" value="NZ_JAVDQG010000003.1"/>
</dbReference>
<protein>
    <submittedName>
        <fullName evidence="6">AcrR family transcriptional regulator</fullName>
    </submittedName>
</protein>
<dbReference type="PANTHER" id="PTHR30055:SF234">
    <property type="entry name" value="HTH-TYPE TRANSCRIPTIONAL REGULATOR BETI"/>
    <property type="match status" value="1"/>
</dbReference>
<dbReference type="EMBL" id="JAVDQG010000003">
    <property type="protein sequence ID" value="MDR6225649.1"/>
    <property type="molecule type" value="Genomic_DNA"/>
</dbReference>
<evidence type="ECO:0000256" key="4">
    <source>
        <dbReference type="PROSITE-ProRule" id="PRU00335"/>
    </source>
</evidence>
<feature type="DNA-binding region" description="H-T-H motif" evidence="4">
    <location>
        <begin position="29"/>
        <end position="48"/>
    </location>
</feature>
<dbReference type="PRINTS" id="PR00455">
    <property type="entry name" value="HTHTETR"/>
</dbReference>
<dbReference type="PANTHER" id="PTHR30055">
    <property type="entry name" value="HTH-TYPE TRANSCRIPTIONAL REGULATOR RUTR"/>
    <property type="match status" value="1"/>
</dbReference>
<evidence type="ECO:0000313" key="7">
    <source>
        <dbReference type="Proteomes" id="UP001185012"/>
    </source>
</evidence>
<keyword evidence="3" id="KW-0804">Transcription</keyword>
<keyword evidence="7" id="KW-1185">Reference proteome</keyword>
<name>A0ABU1ILJ4_9BACL</name>
<gene>
    <name evidence="6" type="ORF">JOE21_001647</name>
</gene>
<dbReference type="Proteomes" id="UP001185012">
    <property type="component" value="Unassembled WGS sequence"/>
</dbReference>
<organism evidence="6 7">
    <name type="scientific">Desmospora profundinema</name>
    <dbReference type="NCBI Taxonomy" id="1571184"/>
    <lineage>
        <taxon>Bacteria</taxon>
        <taxon>Bacillati</taxon>
        <taxon>Bacillota</taxon>
        <taxon>Bacilli</taxon>
        <taxon>Bacillales</taxon>
        <taxon>Thermoactinomycetaceae</taxon>
        <taxon>Desmospora</taxon>
    </lineage>
</organism>
<keyword evidence="1" id="KW-0805">Transcription regulation</keyword>
<accession>A0ABU1ILJ4</accession>
<evidence type="ECO:0000259" key="5">
    <source>
        <dbReference type="PROSITE" id="PS50977"/>
    </source>
</evidence>
<sequence>MSRRRIVDRLEALDCARRLFAEQGYESVSMRKIATELGYTHKALYYHFIDKADLIRQLLDRDVAWMHSELTASCGKGARTFLLHWMRLGLDHPRHHQLLFDGDPPGLGTYPREKREELFRLLAAAWGEGEGVFNPAARKRAWFSYLAVRGWISQHTADGLSWEACEESAEEFVEMVLKGLTEEGE</sequence>
<dbReference type="Pfam" id="PF00440">
    <property type="entry name" value="TetR_N"/>
    <property type="match status" value="1"/>
</dbReference>
<dbReference type="PROSITE" id="PS50977">
    <property type="entry name" value="HTH_TETR_2"/>
    <property type="match status" value="1"/>
</dbReference>
<dbReference type="Gene3D" id="1.10.357.10">
    <property type="entry name" value="Tetracycline Repressor, domain 2"/>
    <property type="match status" value="1"/>
</dbReference>
<dbReference type="SUPFAM" id="SSF46689">
    <property type="entry name" value="Homeodomain-like"/>
    <property type="match status" value="1"/>
</dbReference>
<keyword evidence="2 4" id="KW-0238">DNA-binding</keyword>
<dbReference type="InterPro" id="IPR050109">
    <property type="entry name" value="HTH-type_TetR-like_transc_reg"/>
</dbReference>
<evidence type="ECO:0000256" key="3">
    <source>
        <dbReference type="ARBA" id="ARBA00023163"/>
    </source>
</evidence>
<proteinExistence type="predicted"/>
<evidence type="ECO:0000256" key="2">
    <source>
        <dbReference type="ARBA" id="ARBA00023125"/>
    </source>
</evidence>
<dbReference type="InterPro" id="IPR009057">
    <property type="entry name" value="Homeodomain-like_sf"/>
</dbReference>
<comment type="caution">
    <text evidence="6">The sequence shown here is derived from an EMBL/GenBank/DDBJ whole genome shotgun (WGS) entry which is preliminary data.</text>
</comment>
<feature type="domain" description="HTH tetR-type" evidence="5">
    <location>
        <begin position="6"/>
        <end position="66"/>
    </location>
</feature>
<evidence type="ECO:0000313" key="6">
    <source>
        <dbReference type="EMBL" id="MDR6225649.1"/>
    </source>
</evidence>
<dbReference type="InterPro" id="IPR001647">
    <property type="entry name" value="HTH_TetR"/>
</dbReference>